<name>A0A1J8PMI6_9AGAM</name>
<evidence type="ECO:0008006" key="3">
    <source>
        <dbReference type="Google" id="ProtNLM"/>
    </source>
</evidence>
<dbReference type="EMBL" id="LVVM01005807">
    <property type="protein sequence ID" value="OJA09735.1"/>
    <property type="molecule type" value="Genomic_DNA"/>
</dbReference>
<dbReference type="STRING" id="180088.A0A1J8PMI6"/>
<organism evidence="1 2">
    <name type="scientific">Rhizopogon vesiculosus</name>
    <dbReference type="NCBI Taxonomy" id="180088"/>
    <lineage>
        <taxon>Eukaryota</taxon>
        <taxon>Fungi</taxon>
        <taxon>Dikarya</taxon>
        <taxon>Basidiomycota</taxon>
        <taxon>Agaricomycotina</taxon>
        <taxon>Agaricomycetes</taxon>
        <taxon>Agaricomycetidae</taxon>
        <taxon>Boletales</taxon>
        <taxon>Suillineae</taxon>
        <taxon>Rhizopogonaceae</taxon>
        <taxon>Rhizopogon</taxon>
    </lineage>
</organism>
<evidence type="ECO:0000313" key="1">
    <source>
        <dbReference type="EMBL" id="OJA09735.1"/>
    </source>
</evidence>
<dbReference type="AlphaFoldDB" id="A0A1J8PMI6"/>
<protein>
    <recommendedName>
        <fullName evidence="3">Geranylgeranyl pyrophosphate synthetase</fullName>
    </recommendedName>
</protein>
<keyword evidence="2" id="KW-1185">Reference proteome</keyword>
<gene>
    <name evidence="1" type="ORF">AZE42_06861</name>
</gene>
<evidence type="ECO:0000313" key="2">
    <source>
        <dbReference type="Proteomes" id="UP000183567"/>
    </source>
</evidence>
<proteinExistence type="predicted"/>
<sequence>MSTQKDAPVGTRRAYAFRPPKAELPQPDTSFILKDVADEVTQFTQSTDSLSPVKIINVKPVASYSWIEARTPTIAVPGSPRVWFTGPHRVPADTGTVFVDQNAFYMRQMSPLVPIFAAINDMHPSFDYKQFDFITDRNNLRKLLRWATGVSDERDFRIDIDVAGSTCFRGYGHEYEKAATRTTRGCEKATGHHRMISIDVGGLKVLLRFTIEAYTSSVSDANDEDDLLEAFSGLGIGGASASTTLGIKSPPLSTALGVTITHTSPRKVVPQASLIEMKTRAARRELDWAEVYPQLYLSQTAFLYIAKHDRGNFNTLEKVELGAESMLPHTRRAEQGVAKLKVVLQDILDAVKKEDMGVGMSLVGKNGKLILYRRHEGAGKALGKDIMNKFK</sequence>
<dbReference type="PANTHER" id="PTHR35179">
    <property type="entry name" value="PROTEIN CBG02620"/>
    <property type="match status" value="1"/>
</dbReference>
<reference evidence="1 2" key="1">
    <citation type="submission" date="2016-03" db="EMBL/GenBank/DDBJ databases">
        <title>Comparative genomics of the ectomycorrhizal sister species Rhizopogon vinicolor and Rhizopogon vesiculosus (Basidiomycota: Boletales) reveals a divergence of the mating type B locus.</title>
        <authorList>
            <person name="Mujic A.B."/>
            <person name="Kuo A."/>
            <person name="Tritt A."/>
            <person name="Lipzen A."/>
            <person name="Chen C."/>
            <person name="Johnson J."/>
            <person name="Sharma A."/>
            <person name="Barry K."/>
            <person name="Grigoriev I.V."/>
            <person name="Spatafora J.W."/>
        </authorList>
    </citation>
    <scope>NUCLEOTIDE SEQUENCE [LARGE SCALE GENOMIC DNA]</scope>
    <source>
        <strain evidence="1 2">AM-OR11-056</strain>
    </source>
</reference>
<accession>A0A1J8PMI6</accession>
<dbReference type="OrthoDB" id="420564at2759"/>
<comment type="caution">
    <text evidence="1">The sequence shown here is derived from an EMBL/GenBank/DDBJ whole genome shotgun (WGS) entry which is preliminary data.</text>
</comment>
<dbReference type="PANTHER" id="PTHR35179:SF2">
    <property type="entry name" value="START DOMAIN-CONTAINING PROTEIN"/>
    <property type="match status" value="1"/>
</dbReference>
<dbReference type="Proteomes" id="UP000183567">
    <property type="component" value="Unassembled WGS sequence"/>
</dbReference>